<reference evidence="1" key="1">
    <citation type="submission" date="2018-02" db="EMBL/GenBank/DDBJ databases">
        <title>Rhizophora mucronata_Transcriptome.</title>
        <authorList>
            <person name="Meera S.P."/>
            <person name="Sreeshan A."/>
            <person name="Augustine A."/>
        </authorList>
    </citation>
    <scope>NUCLEOTIDE SEQUENCE</scope>
    <source>
        <tissue evidence="1">Leaf</tissue>
    </source>
</reference>
<accession>A0A2P2P8C4</accession>
<name>A0A2P2P8C4_RHIMU</name>
<proteinExistence type="predicted"/>
<dbReference type="EMBL" id="GGEC01070399">
    <property type="protein sequence ID" value="MBX50883.1"/>
    <property type="molecule type" value="Transcribed_RNA"/>
</dbReference>
<sequence length="16" mass="1901">MYSTGMLRCLRTLARE</sequence>
<evidence type="ECO:0000313" key="1">
    <source>
        <dbReference type="EMBL" id="MBX50883.1"/>
    </source>
</evidence>
<organism evidence="1">
    <name type="scientific">Rhizophora mucronata</name>
    <name type="common">Asiatic mangrove</name>
    <dbReference type="NCBI Taxonomy" id="61149"/>
    <lineage>
        <taxon>Eukaryota</taxon>
        <taxon>Viridiplantae</taxon>
        <taxon>Streptophyta</taxon>
        <taxon>Embryophyta</taxon>
        <taxon>Tracheophyta</taxon>
        <taxon>Spermatophyta</taxon>
        <taxon>Magnoliopsida</taxon>
        <taxon>eudicotyledons</taxon>
        <taxon>Gunneridae</taxon>
        <taxon>Pentapetalae</taxon>
        <taxon>rosids</taxon>
        <taxon>fabids</taxon>
        <taxon>Malpighiales</taxon>
        <taxon>Rhizophoraceae</taxon>
        <taxon>Rhizophora</taxon>
    </lineage>
</organism>
<dbReference type="AlphaFoldDB" id="A0A2P2P8C4"/>
<protein>
    <submittedName>
        <fullName evidence="1">Uncharacterized protein</fullName>
    </submittedName>
</protein>